<gene>
    <name evidence="2" type="ORF">A3C24_00330</name>
</gene>
<dbReference type="PANTHER" id="PTHR10885:SF0">
    <property type="entry name" value="ISOPENTENYL-DIPHOSPHATE DELTA-ISOMERASE"/>
    <property type="match status" value="1"/>
</dbReference>
<organism evidence="2 3">
    <name type="scientific">Candidatus Roizmanbacteria bacterium RIFCSPHIGHO2_02_FULL_37_24</name>
    <dbReference type="NCBI Taxonomy" id="1802037"/>
    <lineage>
        <taxon>Bacteria</taxon>
        <taxon>Candidatus Roizmaniibacteriota</taxon>
    </lineage>
</organism>
<feature type="domain" description="Nudix hydrolase" evidence="1">
    <location>
        <begin position="33"/>
        <end position="171"/>
    </location>
</feature>
<dbReference type="GO" id="GO:0009240">
    <property type="term" value="P:isopentenyl diphosphate biosynthetic process"/>
    <property type="evidence" value="ECO:0007669"/>
    <property type="project" value="TreeGrafter"/>
</dbReference>
<evidence type="ECO:0000313" key="3">
    <source>
        <dbReference type="Proteomes" id="UP000177159"/>
    </source>
</evidence>
<dbReference type="InterPro" id="IPR015797">
    <property type="entry name" value="NUDIX_hydrolase-like_dom_sf"/>
</dbReference>
<dbReference type="GO" id="GO:0004452">
    <property type="term" value="F:isopentenyl-diphosphate delta-isomerase activity"/>
    <property type="evidence" value="ECO:0007669"/>
    <property type="project" value="TreeGrafter"/>
</dbReference>
<dbReference type="EMBL" id="MFZM01000014">
    <property type="protein sequence ID" value="OGK23944.1"/>
    <property type="molecule type" value="Genomic_DNA"/>
</dbReference>
<dbReference type="PROSITE" id="PS51462">
    <property type="entry name" value="NUDIX"/>
    <property type="match status" value="1"/>
</dbReference>
<sequence length="176" mass="20511">MHYYDLKQDLALVDKKDNIVGRIDKWEAHKKGLLHRAFTIALIYKDQIVLQHRRHPVFDGYYDLTCSSHPVYIGDILQTFEQGFYTTLKREWNLDEGNIQKMEDKGSVYYQAKDPNSIYGEHEICHLLVGEISLFPSPNYEFAYGFSLVSKKSLLDKKNPLRGSFAPWVPLLLDLL</sequence>
<dbReference type="PANTHER" id="PTHR10885">
    <property type="entry name" value="ISOPENTENYL-DIPHOSPHATE DELTA-ISOMERASE"/>
    <property type="match status" value="1"/>
</dbReference>
<evidence type="ECO:0000313" key="2">
    <source>
        <dbReference type="EMBL" id="OGK23944.1"/>
    </source>
</evidence>
<dbReference type="AlphaFoldDB" id="A0A1F7GYW4"/>
<dbReference type="Proteomes" id="UP000177159">
    <property type="component" value="Unassembled WGS sequence"/>
</dbReference>
<evidence type="ECO:0000259" key="1">
    <source>
        <dbReference type="PROSITE" id="PS51462"/>
    </source>
</evidence>
<accession>A0A1F7GYW4</accession>
<dbReference type="InterPro" id="IPR000086">
    <property type="entry name" value="NUDIX_hydrolase_dom"/>
</dbReference>
<protein>
    <recommendedName>
        <fullName evidence="1">Nudix hydrolase domain-containing protein</fullName>
    </recommendedName>
</protein>
<comment type="caution">
    <text evidence="2">The sequence shown here is derived from an EMBL/GenBank/DDBJ whole genome shotgun (WGS) entry which is preliminary data.</text>
</comment>
<dbReference type="Gene3D" id="3.90.79.10">
    <property type="entry name" value="Nucleoside Triphosphate Pyrophosphohydrolase"/>
    <property type="match status" value="1"/>
</dbReference>
<name>A0A1F7GYW4_9BACT</name>
<dbReference type="SUPFAM" id="SSF55811">
    <property type="entry name" value="Nudix"/>
    <property type="match status" value="1"/>
</dbReference>
<proteinExistence type="predicted"/>
<reference evidence="2 3" key="1">
    <citation type="journal article" date="2016" name="Nat. Commun.">
        <title>Thousands of microbial genomes shed light on interconnected biogeochemical processes in an aquifer system.</title>
        <authorList>
            <person name="Anantharaman K."/>
            <person name="Brown C.T."/>
            <person name="Hug L.A."/>
            <person name="Sharon I."/>
            <person name="Castelle C.J."/>
            <person name="Probst A.J."/>
            <person name="Thomas B.C."/>
            <person name="Singh A."/>
            <person name="Wilkins M.J."/>
            <person name="Karaoz U."/>
            <person name="Brodie E.L."/>
            <person name="Williams K.H."/>
            <person name="Hubbard S.S."/>
            <person name="Banfield J.F."/>
        </authorList>
    </citation>
    <scope>NUCLEOTIDE SEQUENCE [LARGE SCALE GENOMIC DNA]</scope>
</reference>
<dbReference type="GO" id="GO:0005737">
    <property type="term" value="C:cytoplasm"/>
    <property type="evidence" value="ECO:0007669"/>
    <property type="project" value="TreeGrafter"/>
</dbReference>